<dbReference type="PANTHER" id="PTHR46599">
    <property type="entry name" value="PIGGYBAC TRANSPOSABLE ELEMENT-DERIVED PROTEIN 4"/>
    <property type="match status" value="1"/>
</dbReference>
<gene>
    <name evidence="3" type="ORF">HW555_013568</name>
</gene>
<dbReference type="Pfam" id="PF13843">
    <property type="entry name" value="DDE_Tnp_1_7"/>
    <property type="match status" value="1"/>
</dbReference>
<keyword evidence="1" id="KW-0812">Transmembrane</keyword>
<dbReference type="InterPro" id="IPR029526">
    <property type="entry name" value="PGBD"/>
</dbReference>
<evidence type="ECO:0000313" key="3">
    <source>
        <dbReference type="EMBL" id="KAF9405863.1"/>
    </source>
</evidence>
<evidence type="ECO:0000256" key="1">
    <source>
        <dbReference type="SAM" id="Phobius"/>
    </source>
</evidence>
<evidence type="ECO:0000313" key="4">
    <source>
        <dbReference type="Proteomes" id="UP000648187"/>
    </source>
</evidence>
<sequence length="227" mass="26830">MVWRNTNRVAMISTYHGNSQQTTRESTKPILILDYNIMMGGVDKKDQLLAMYPVERKRTRAWYKKIFKRLLNNKYYKHTTSPQISPAHTQNKTDVSHRLSVYPKGTHQHMRRSCSNAHSCDEVVTWEEFVRKNTNLWIKVTEQRKVPKKLNTFIVLNINSIVIWDRQIMEHIASETNRYAQQVASQMSDNYNLFPRSRITRRYDTAVDELYVYFVLVMVGGILGYHP</sequence>
<reference evidence="3" key="1">
    <citation type="submission" date="2020-08" db="EMBL/GenBank/DDBJ databases">
        <title>Spodoptera exigua strain:BAW_Kor-Di-RS1 Genome sequencing and assembly.</title>
        <authorList>
            <person name="Kim J."/>
            <person name="Nam H.Y."/>
            <person name="Kwon M."/>
            <person name="Choi J.H."/>
            <person name="Cho S.R."/>
            <person name="Kim G.-H."/>
        </authorList>
    </citation>
    <scope>NUCLEOTIDE SEQUENCE</scope>
    <source>
        <strain evidence="3">BAW_Kor-Di-RS1</strain>
        <tissue evidence="3">Whole-body</tissue>
    </source>
</reference>
<dbReference type="EMBL" id="JACKWZ010000669">
    <property type="protein sequence ID" value="KAF9405863.1"/>
    <property type="molecule type" value="Genomic_DNA"/>
</dbReference>
<proteinExistence type="predicted"/>
<name>A0A835KZP0_SPOEX</name>
<dbReference type="PANTHER" id="PTHR46599:SF3">
    <property type="entry name" value="PIGGYBAC TRANSPOSABLE ELEMENT-DERIVED PROTEIN 4"/>
    <property type="match status" value="1"/>
</dbReference>
<accession>A0A835KZP0</accession>
<comment type="caution">
    <text evidence="3">The sequence shown here is derived from an EMBL/GenBank/DDBJ whole genome shotgun (WGS) entry which is preliminary data.</text>
</comment>
<keyword evidence="4" id="KW-1185">Reference proteome</keyword>
<keyword evidence="1" id="KW-1133">Transmembrane helix</keyword>
<organism evidence="3 4">
    <name type="scientific">Spodoptera exigua</name>
    <name type="common">Beet armyworm</name>
    <name type="synonym">Noctua fulgens</name>
    <dbReference type="NCBI Taxonomy" id="7107"/>
    <lineage>
        <taxon>Eukaryota</taxon>
        <taxon>Metazoa</taxon>
        <taxon>Ecdysozoa</taxon>
        <taxon>Arthropoda</taxon>
        <taxon>Hexapoda</taxon>
        <taxon>Insecta</taxon>
        <taxon>Pterygota</taxon>
        <taxon>Neoptera</taxon>
        <taxon>Endopterygota</taxon>
        <taxon>Lepidoptera</taxon>
        <taxon>Glossata</taxon>
        <taxon>Ditrysia</taxon>
        <taxon>Noctuoidea</taxon>
        <taxon>Noctuidae</taxon>
        <taxon>Amphipyrinae</taxon>
        <taxon>Spodoptera</taxon>
    </lineage>
</organism>
<feature type="transmembrane region" description="Helical" evidence="1">
    <location>
        <begin position="210"/>
        <end position="226"/>
    </location>
</feature>
<keyword evidence="1" id="KW-0472">Membrane</keyword>
<dbReference type="AlphaFoldDB" id="A0A835KZP0"/>
<dbReference type="Proteomes" id="UP000648187">
    <property type="component" value="Unassembled WGS sequence"/>
</dbReference>
<feature type="domain" description="PiggyBac transposable element-derived protein" evidence="2">
    <location>
        <begin position="2"/>
        <end position="73"/>
    </location>
</feature>
<evidence type="ECO:0000259" key="2">
    <source>
        <dbReference type="Pfam" id="PF13843"/>
    </source>
</evidence>
<protein>
    <recommendedName>
        <fullName evidence="2">PiggyBac transposable element-derived protein domain-containing protein</fullName>
    </recommendedName>
</protein>